<dbReference type="AlphaFoldDB" id="A0A1I4YUJ3"/>
<dbReference type="InterPro" id="IPR011006">
    <property type="entry name" value="CheY-like_superfamily"/>
</dbReference>
<feature type="modified residue" description="4-aspartylphosphate" evidence="1">
    <location>
        <position position="60"/>
    </location>
</feature>
<dbReference type="PANTHER" id="PTHR44520">
    <property type="entry name" value="RESPONSE REGULATOR RCP1-RELATED"/>
    <property type="match status" value="1"/>
</dbReference>
<evidence type="ECO:0000256" key="1">
    <source>
        <dbReference type="PROSITE-ProRule" id="PRU00169"/>
    </source>
</evidence>
<organism evidence="3 4">
    <name type="scientific">Bizionia echini</name>
    <dbReference type="NCBI Taxonomy" id="649333"/>
    <lineage>
        <taxon>Bacteria</taxon>
        <taxon>Pseudomonadati</taxon>
        <taxon>Bacteroidota</taxon>
        <taxon>Flavobacteriia</taxon>
        <taxon>Flavobacteriales</taxon>
        <taxon>Flavobacteriaceae</taxon>
        <taxon>Bizionia</taxon>
    </lineage>
</organism>
<dbReference type="PROSITE" id="PS50110">
    <property type="entry name" value="RESPONSE_REGULATORY"/>
    <property type="match status" value="1"/>
</dbReference>
<dbReference type="GO" id="GO:0000160">
    <property type="term" value="P:phosphorelay signal transduction system"/>
    <property type="evidence" value="ECO:0007669"/>
    <property type="project" value="InterPro"/>
</dbReference>
<protein>
    <submittedName>
        <fullName evidence="3">CheY chemotaxis protein or a CheY-like REC (Receiver) domain</fullName>
    </submittedName>
</protein>
<dbReference type="STRING" id="649333.SAMN04487989_101285"/>
<dbReference type="Pfam" id="PF00072">
    <property type="entry name" value="Response_reg"/>
    <property type="match status" value="1"/>
</dbReference>
<evidence type="ECO:0000313" key="3">
    <source>
        <dbReference type="EMBL" id="SFN41433.1"/>
    </source>
</evidence>
<dbReference type="InterPro" id="IPR001789">
    <property type="entry name" value="Sig_transdc_resp-reg_receiver"/>
</dbReference>
<dbReference type="SMART" id="SM00448">
    <property type="entry name" value="REC"/>
    <property type="match status" value="1"/>
</dbReference>
<gene>
    <name evidence="3" type="ORF">SAMN04487989_101285</name>
</gene>
<dbReference type="InterPro" id="IPR052893">
    <property type="entry name" value="TCS_response_regulator"/>
</dbReference>
<dbReference type="SUPFAM" id="SSF52172">
    <property type="entry name" value="CheY-like"/>
    <property type="match status" value="1"/>
</dbReference>
<dbReference type="OrthoDB" id="673128at2"/>
<sequence length="142" mass="16512">MLIDDNKIDLFVNQRILEKYNPNVKTRVFNNAISAISFFKLMELNANIKSVAIPDVILLDVNMPEMNGFNFFEEFKQLNFMNTRTIEIYMVSSSMCPDDINKARNEPYCAGYITKPLTVNKLKKVLQKSVNIEQHEPFKKII</sequence>
<dbReference type="PANTHER" id="PTHR44520:SF2">
    <property type="entry name" value="RESPONSE REGULATOR RCP1"/>
    <property type="match status" value="1"/>
</dbReference>
<name>A0A1I4YUJ3_9FLAO</name>
<evidence type="ECO:0000313" key="4">
    <source>
        <dbReference type="Proteomes" id="UP000198705"/>
    </source>
</evidence>
<accession>A0A1I4YUJ3</accession>
<proteinExistence type="predicted"/>
<dbReference type="Proteomes" id="UP000198705">
    <property type="component" value="Unassembled WGS sequence"/>
</dbReference>
<keyword evidence="4" id="KW-1185">Reference proteome</keyword>
<reference evidence="4" key="1">
    <citation type="submission" date="2016-10" db="EMBL/GenBank/DDBJ databases">
        <authorList>
            <person name="Varghese N."/>
            <person name="Submissions S."/>
        </authorList>
    </citation>
    <scope>NUCLEOTIDE SEQUENCE [LARGE SCALE GENOMIC DNA]</scope>
    <source>
        <strain evidence="4">DSM 23925</strain>
    </source>
</reference>
<dbReference type="EMBL" id="FOVN01000001">
    <property type="protein sequence ID" value="SFN41433.1"/>
    <property type="molecule type" value="Genomic_DNA"/>
</dbReference>
<dbReference type="Gene3D" id="3.40.50.2300">
    <property type="match status" value="1"/>
</dbReference>
<keyword evidence="1" id="KW-0597">Phosphoprotein</keyword>
<evidence type="ECO:0000259" key="2">
    <source>
        <dbReference type="PROSITE" id="PS50110"/>
    </source>
</evidence>
<feature type="domain" description="Response regulatory" evidence="2">
    <location>
        <begin position="1"/>
        <end position="130"/>
    </location>
</feature>